<protein>
    <submittedName>
        <fullName evidence="1">Uncharacterized protein</fullName>
    </submittedName>
</protein>
<keyword evidence="2" id="KW-1185">Reference proteome</keyword>
<name>A0AAV8XZG4_9CUCU</name>
<dbReference type="AlphaFoldDB" id="A0AAV8XZG4"/>
<evidence type="ECO:0000313" key="2">
    <source>
        <dbReference type="Proteomes" id="UP001162162"/>
    </source>
</evidence>
<dbReference type="Proteomes" id="UP001162162">
    <property type="component" value="Unassembled WGS sequence"/>
</dbReference>
<dbReference type="PANTHER" id="PTHR46060">
    <property type="entry name" value="MARINER MOS1 TRANSPOSASE-LIKE PROTEIN"/>
    <property type="match status" value="1"/>
</dbReference>
<dbReference type="EMBL" id="JAPWTK010000250">
    <property type="protein sequence ID" value="KAJ8944489.1"/>
    <property type="molecule type" value="Genomic_DNA"/>
</dbReference>
<dbReference type="Gene3D" id="3.30.420.10">
    <property type="entry name" value="Ribonuclease H-like superfamily/Ribonuclease H"/>
    <property type="match status" value="1"/>
</dbReference>
<accession>A0AAV8XZG4</accession>
<dbReference type="InterPro" id="IPR036397">
    <property type="entry name" value="RNaseH_sf"/>
</dbReference>
<reference evidence="1" key="1">
    <citation type="journal article" date="2023" name="Insect Mol. Biol.">
        <title>Genome sequencing provides insights into the evolution of gene families encoding plant cell wall-degrading enzymes in longhorned beetles.</title>
        <authorList>
            <person name="Shin N.R."/>
            <person name="Okamura Y."/>
            <person name="Kirsch R."/>
            <person name="Pauchet Y."/>
        </authorList>
    </citation>
    <scope>NUCLEOTIDE SEQUENCE</scope>
    <source>
        <strain evidence="1">AMC_N1</strain>
    </source>
</reference>
<evidence type="ECO:0000313" key="1">
    <source>
        <dbReference type="EMBL" id="KAJ8944489.1"/>
    </source>
</evidence>
<organism evidence="1 2">
    <name type="scientific">Aromia moschata</name>
    <dbReference type="NCBI Taxonomy" id="1265417"/>
    <lineage>
        <taxon>Eukaryota</taxon>
        <taxon>Metazoa</taxon>
        <taxon>Ecdysozoa</taxon>
        <taxon>Arthropoda</taxon>
        <taxon>Hexapoda</taxon>
        <taxon>Insecta</taxon>
        <taxon>Pterygota</taxon>
        <taxon>Neoptera</taxon>
        <taxon>Endopterygota</taxon>
        <taxon>Coleoptera</taxon>
        <taxon>Polyphaga</taxon>
        <taxon>Cucujiformia</taxon>
        <taxon>Chrysomeloidea</taxon>
        <taxon>Cerambycidae</taxon>
        <taxon>Cerambycinae</taxon>
        <taxon>Callichromatini</taxon>
        <taxon>Aromia</taxon>
    </lineage>
</organism>
<dbReference type="InterPro" id="IPR052709">
    <property type="entry name" value="Transposase-MT_Hybrid"/>
</dbReference>
<proteinExistence type="predicted"/>
<comment type="caution">
    <text evidence="1">The sequence shown here is derived from an EMBL/GenBank/DDBJ whole genome shotgun (WGS) entry which is preliminary data.</text>
</comment>
<gene>
    <name evidence="1" type="ORF">NQ318_011746</name>
</gene>
<dbReference type="PANTHER" id="PTHR46060:SF1">
    <property type="entry name" value="MARINER MOS1 TRANSPOSASE-LIKE PROTEIN"/>
    <property type="match status" value="1"/>
</dbReference>
<dbReference type="GO" id="GO:0003676">
    <property type="term" value="F:nucleic acid binding"/>
    <property type="evidence" value="ECO:0007669"/>
    <property type="project" value="InterPro"/>
</dbReference>
<sequence length="231" mass="26546">MNVYPAHKFLNGLNGLKRDVKRSNTIRTPEGPQSRRLSIRGLAEIIGINKECVRQILHESFNMRKVSAKMVPKLTPGQNESRMNICADILNNSDTDPGLLDTVITCDKLCLFEDDQIQIQSEDDRIVYVHWVSEGQTVNQHYFIEALSALCERVRRRRPDFWKTKSWSKKDSSRQSTGPFCFVSDGVFFAKYGITVLEHHYTRPTLLLVKSVLKGIRFESVEAVKAKARRF</sequence>